<dbReference type="PRINTS" id="PR00412">
    <property type="entry name" value="EPOXHYDRLASE"/>
</dbReference>
<name>A0A485K7T4_9STRA</name>
<organism evidence="5 6">
    <name type="scientific">Aphanomyces stellatus</name>
    <dbReference type="NCBI Taxonomy" id="120398"/>
    <lineage>
        <taxon>Eukaryota</taxon>
        <taxon>Sar</taxon>
        <taxon>Stramenopiles</taxon>
        <taxon>Oomycota</taxon>
        <taxon>Saprolegniomycetes</taxon>
        <taxon>Saprolegniales</taxon>
        <taxon>Verrucalvaceae</taxon>
        <taxon>Aphanomyces</taxon>
    </lineage>
</organism>
<dbReference type="AlphaFoldDB" id="A0A485K7T4"/>
<evidence type="ECO:0000256" key="1">
    <source>
        <dbReference type="ARBA" id="ARBA00022801"/>
    </source>
</evidence>
<keyword evidence="6" id="KW-1185">Reference proteome</keyword>
<evidence type="ECO:0000313" key="4">
    <source>
        <dbReference type="EMBL" id="KAF0719290.1"/>
    </source>
</evidence>
<dbReference type="GO" id="GO:0016787">
    <property type="term" value="F:hydrolase activity"/>
    <property type="evidence" value="ECO:0007669"/>
    <property type="project" value="UniProtKB-KW"/>
</dbReference>
<gene>
    <name evidence="5" type="primary">Aste57867_1138</name>
    <name evidence="4" type="ORF">As57867_001137</name>
    <name evidence="5" type="ORF">ASTE57867_1138</name>
</gene>
<sequence length="322" mass="36928">MVSVPIPRPDDPSYNHQYAQINGIRMHFIDVGPRDGVPLVLVHGWPDLWFGWRYQIQALRETYRVIVPDNRGYGETESPLEPDTYGRKTICEDYEALLDYLNLDKAVFIGHDWGGAVVWRMCLFKPDRVLAVASVCTPHLPRQPAYMPMDTFVKFLPSFQYQVLLVQDDTPAFFAAHIHKFFRYLFETPLVHNYGSINDNFVALPKIEFAAPTSPYVSPEDMAYYEAQYKKSGFATSLNWYKTRELDWHDMADVAQTVPHQALFIAAGRDEALPPAMSKGMDAFVPNLTRHEIDHASHWVLVEAPEEVNAMLFDWLATVNAE</sequence>
<dbReference type="InterPro" id="IPR000073">
    <property type="entry name" value="AB_hydrolase_1"/>
</dbReference>
<dbReference type="Proteomes" id="UP000332933">
    <property type="component" value="Unassembled WGS sequence"/>
</dbReference>
<reference evidence="5 6" key="1">
    <citation type="submission" date="2019-03" db="EMBL/GenBank/DDBJ databases">
        <authorList>
            <person name="Gaulin E."/>
            <person name="Dumas B."/>
        </authorList>
    </citation>
    <scope>NUCLEOTIDE SEQUENCE [LARGE SCALE GENOMIC DNA]</scope>
    <source>
        <strain evidence="5">CBS 568.67</strain>
    </source>
</reference>
<dbReference type="EMBL" id="CAADRA010000080">
    <property type="protein sequence ID" value="VFT78358.1"/>
    <property type="molecule type" value="Genomic_DNA"/>
</dbReference>
<proteinExistence type="inferred from homology"/>
<dbReference type="EMBL" id="VJMH01000080">
    <property type="protein sequence ID" value="KAF0719290.1"/>
    <property type="molecule type" value="Genomic_DNA"/>
</dbReference>
<dbReference type="InterPro" id="IPR000639">
    <property type="entry name" value="Epox_hydrolase-like"/>
</dbReference>
<evidence type="ECO:0000313" key="5">
    <source>
        <dbReference type="EMBL" id="VFT78358.1"/>
    </source>
</evidence>
<dbReference type="Pfam" id="PF00561">
    <property type="entry name" value="Abhydrolase_1"/>
    <property type="match status" value="1"/>
</dbReference>
<keyword evidence="1" id="KW-0378">Hydrolase</keyword>
<protein>
    <submittedName>
        <fullName evidence="5">Aste57867_1138 protein</fullName>
    </submittedName>
</protein>
<comment type="similarity">
    <text evidence="2">Belongs to the AB hydrolase superfamily. Epoxide hydrolase family.</text>
</comment>
<accession>A0A485K7T4</accession>
<reference evidence="4" key="2">
    <citation type="submission" date="2019-06" db="EMBL/GenBank/DDBJ databases">
        <title>Genomics analysis of Aphanomyces spp. identifies a new class of oomycete effector associated with host adaptation.</title>
        <authorList>
            <person name="Gaulin E."/>
        </authorList>
    </citation>
    <scope>NUCLEOTIDE SEQUENCE</scope>
    <source>
        <strain evidence="4">CBS 578.67</strain>
    </source>
</reference>
<dbReference type="PANTHER" id="PTHR43329">
    <property type="entry name" value="EPOXIDE HYDROLASE"/>
    <property type="match status" value="1"/>
</dbReference>
<evidence type="ECO:0000256" key="2">
    <source>
        <dbReference type="ARBA" id="ARBA00038334"/>
    </source>
</evidence>
<dbReference type="OrthoDB" id="408373at2759"/>
<dbReference type="Gene3D" id="3.40.50.1820">
    <property type="entry name" value="alpha/beta hydrolase"/>
    <property type="match status" value="1"/>
</dbReference>
<feature type="domain" description="AB hydrolase-1" evidence="3">
    <location>
        <begin position="38"/>
        <end position="305"/>
    </location>
</feature>
<dbReference type="InterPro" id="IPR029058">
    <property type="entry name" value="AB_hydrolase_fold"/>
</dbReference>
<evidence type="ECO:0000313" key="6">
    <source>
        <dbReference type="Proteomes" id="UP000332933"/>
    </source>
</evidence>
<evidence type="ECO:0000259" key="3">
    <source>
        <dbReference type="Pfam" id="PF00561"/>
    </source>
</evidence>
<dbReference type="SUPFAM" id="SSF53474">
    <property type="entry name" value="alpha/beta-Hydrolases"/>
    <property type="match status" value="1"/>
</dbReference>